<sequence>MAVRRVLNTESRVSLPHIISILASFSSKSSSSIRGISLC</sequence>
<reference evidence="1" key="2">
    <citation type="journal article" date="2015" name="Data Brief">
        <title>Shoot transcriptome of the giant reed, Arundo donax.</title>
        <authorList>
            <person name="Barrero R.A."/>
            <person name="Guerrero F.D."/>
            <person name="Moolhuijzen P."/>
            <person name="Goolsby J.A."/>
            <person name="Tidwell J."/>
            <person name="Bellgard S.E."/>
            <person name="Bellgard M.I."/>
        </authorList>
    </citation>
    <scope>NUCLEOTIDE SEQUENCE</scope>
    <source>
        <tissue evidence="1">Shoot tissue taken approximately 20 cm above the soil surface</tissue>
    </source>
</reference>
<protein>
    <submittedName>
        <fullName evidence="1">Uncharacterized protein</fullName>
    </submittedName>
</protein>
<organism evidence="1">
    <name type="scientific">Arundo donax</name>
    <name type="common">Giant reed</name>
    <name type="synonym">Donax arundinaceus</name>
    <dbReference type="NCBI Taxonomy" id="35708"/>
    <lineage>
        <taxon>Eukaryota</taxon>
        <taxon>Viridiplantae</taxon>
        <taxon>Streptophyta</taxon>
        <taxon>Embryophyta</taxon>
        <taxon>Tracheophyta</taxon>
        <taxon>Spermatophyta</taxon>
        <taxon>Magnoliopsida</taxon>
        <taxon>Liliopsida</taxon>
        <taxon>Poales</taxon>
        <taxon>Poaceae</taxon>
        <taxon>PACMAD clade</taxon>
        <taxon>Arundinoideae</taxon>
        <taxon>Arundineae</taxon>
        <taxon>Arundo</taxon>
    </lineage>
</organism>
<dbReference type="AlphaFoldDB" id="A0A0A8Z6B2"/>
<name>A0A0A8Z6B2_ARUDO</name>
<dbReference type="EMBL" id="GBRH01265600">
    <property type="protein sequence ID" value="JAD32295.1"/>
    <property type="molecule type" value="Transcribed_RNA"/>
</dbReference>
<proteinExistence type="predicted"/>
<evidence type="ECO:0000313" key="1">
    <source>
        <dbReference type="EMBL" id="JAD32295.1"/>
    </source>
</evidence>
<reference evidence="1" key="1">
    <citation type="submission" date="2014-09" db="EMBL/GenBank/DDBJ databases">
        <authorList>
            <person name="Magalhaes I.L.F."/>
            <person name="Oliveira U."/>
            <person name="Santos F.R."/>
            <person name="Vidigal T.H.D.A."/>
            <person name="Brescovit A.D."/>
            <person name="Santos A.J."/>
        </authorList>
    </citation>
    <scope>NUCLEOTIDE SEQUENCE</scope>
    <source>
        <tissue evidence="1">Shoot tissue taken approximately 20 cm above the soil surface</tissue>
    </source>
</reference>
<accession>A0A0A8Z6B2</accession>